<name>A0AA43KB41_9CYAN</name>
<dbReference type="EMBL" id="JANQDH010000045">
    <property type="protein sequence ID" value="MDH6060146.1"/>
    <property type="molecule type" value="Genomic_DNA"/>
</dbReference>
<evidence type="ECO:0000313" key="2">
    <source>
        <dbReference type="Proteomes" id="UP001159387"/>
    </source>
</evidence>
<comment type="caution">
    <text evidence="1">The sequence shown here is derived from an EMBL/GenBank/DDBJ whole genome shotgun (WGS) entry which is preliminary data.</text>
</comment>
<evidence type="ECO:0000313" key="1">
    <source>
        <dbReference type="EMBL" id="MDH6060146.1"/>
    </source>
</evidence>
<organism evidence="1 2">
    <name type="scientific">Chrysosporum bergii ANA360D</name>
    <dbReference type="NCBI Taxonomy" id="617107"/>
    <lineage>
        <taxon>Bacteria</taxon>
        <taxon>Bacillati</taxon>
        <taxon>Cyanobacteriota</taxon>
        <taxon>Cyanophyceae</taxon>
        <taxon>Nostocales</taxon>
        <taxon>Nodulariaceae</taxon>
        <taxon>Chrysosporum</taxon>
    </lineage>
</organism>
<sequence>MTIMTSQLEGWYRLPMSHSKLCTEQAHHGLGEDDEGDRHD</sequence>
<reference evidence="1 2" key="1">
    <citation type="journal article" date="2023" name="J. Phycol.">
        <title>Chrysosporum ovalisporum is synonymous with the true-branching cyanobacterium Umezakia natans (Nostocales/Aphanizomenonaceae).</title>
        <authorList>
            <person name="McGregor G.B."/>
            <person name="Sendall B.C."/>
            <person name="Niiyama Y."/>
            <person name="Tuji A."/>
            <person name="Willis A."/>
        </authorList>
    </citation>
    <scope>NUCLEOTIDE SEQUENCE [LARGE SCALE GENOMIC DNA]</scope>
    <source>
        <strain evidence="1 2">ANA360D</strain>
    </source>
</reference>
<proteinExistence type="predicted"/>
<protein>
    <submittedName>
        <fullName evidence="1">Uncharacterized protein</fullName>
    </submittedName>
</protein>
<dbReference type="AlphaFoldDB" id="A0AA43KB41"/>
<keyword evidence="2" id="KW-1185">Reference proteome</keyword>
<dbReference type="Proteomes" id="UP001159387">
    <property type="component" value="Unassembled WGS sequence"/>
</dbReference>
<gene>
    <name evidence="1" type="ORF">NWP17_06800</name>
</gene>
<dbReference type="RefSeq" id="WP_258004505.1">
    <property type="nucleotide sequence ID" value="NZ_JANQDH010000045.1"/>
</dbReference>
<accession>A0AA43KB41</accession>